<accession>A0A382ISX0</accession>
<reference evidence="1" key="1">
    <citation type="submission" date="2018-05" db="EMBL/GenBank/DDBJ databases">
        <authorList>
            <person name="Lanie J.A."/>
            <person name="Ng W.-L."/>
            <person name="Kazmierczak K.M."/>
            <person name="Andrzejewski T.M."/>
            <person name="Davidsen T.M."/>
            <person name="Wayne K.J."/>
            <person name="Tettelin H."/>
            <person name="Glass J.I."/>
            <person name="Rusch D."/>
            <person name="Podicherti R."/>
            <person name="Tsui H.-C.T."/>
            <person name="Winkler M.E."/>
        </authorList>
    </citation>
    <scope>NUCLEOTIDE SEQUENCE</scope>
</reference>
<gene>
    <name evidence="1" type="ORF">METZ01_LOCUS255166</name>
</gene>
<dbReference type="EMBL" id="UINC01069156">
    <property type="protein sequence ID" value="SVC02312.1"/>
    <property type="molecule type" value="Genomic_DNA"/>
</dbReference>
<dbReference type="AlphaFoldDB" id="A0A382ISX0"/>
<proteinExistence type="predicted"/>
<protein>
    <submittedName>
        <fullName evidence="1">Uncharacterized protein</fullName>
    </submittedName>
</protein>
<name>A0A382ISX0_9ZZZZ</name>
<organism evidence="1">
    <name type="scientific">marine metagenome</name>
    <dbReference type="NCBI Taxonomy" id="408172"/>
    <lineage>
        <taxon>unclassified sequences</taxon>
        <taxon>metagenomes</taxon>
        <taxon>ecological metagenomes</taxon>
    </lineage>
</organism>
<sequence length="56" mass="5829">MIQFIGEVLTTDLELDSPFDTHSNNSIGAWRSLVAHTAGGRAVAGSNPAAPTIFSS</sequence>
<evidence type="ECO:0000313" key="1">
    <source>
        <dbReference type="EMBL" id="SVC02312.1"/>
    </source>
</evidence>
<dbReference type="AntiFam" id="ANF00010">
    <property type="entry name" value="tRNA translation"/>
</dbReference>